<name>A0A3M0A835_9BACT</name>
<dbReference type="RefSeq" id="WP_121940755.1">
    <property type="nucleotide sequence ID" value="NZ_CP137846.1"/>
</dbReference>
<evidence type="ECO:0000313" key="2">
    <source>
        <dbReference type="Proteomes" id="UP000267246"/>
    </source>
</evidence>
<evidence type="ECO:0000313" key="1">
    <source>
        <dbReference type="EMBL" id="RMA78635.1"/>
    </source>
</evidence>
<dbReference type="Proteomes" id="UP000267246">
    <property type="component" value="Unassembled WGS sequence"/>
</dbReference>
<accession>A0A3M0A835</accession>
<protein>
    <submittedName>
        <fullName evidence="1">Uncharacterized protein</fullName>
    </submittedName>
</protein>
<dbReference type="EMBL" id="REFI01000006">
    <property type="protein sequence ID" value="RMA78635.1"/>
    <property type="molecule type" value="Genomic_DNA"/>
</dbReference>
<dbReference type="NCBIfam" id="NF045960">
    <property type="entry name" value="MHO_1580_fam"/>
    <property type="match status" value="1"/>
</dbReference>
<sequence>MITLSQTQRSDYWTINPHNFWVKAQKVALIRKAKKRPDRYYYSDLTELNQNPILINFERKEGITFAQAIVHKKFVTRKKNSNEEPWNLAFTIDGKKFDSCYKDEDYYIFKFSLYDKYIFEIESVFFDNTFTIESGHEREGFLKLKVDFKLNKTFDEMTLYSRNKIAIKYVDKFTLRLDEDLLNETSAKNNFNFKMLTLDFKMLPYKQNEPYFNILEAEVYDEESIDLTQKYKLLKQKLLTKRIYLVDKKTGRKFALTPNIDQDLKNKKLRVKFHFNKSYYFDKQARDFVESQSVASYEKGLRFPANFSGKYDFEIEIQSLNDGIDKTIKMPINIPIALLDKNSGLIKLKLQNISKKLDEKQGKWKEIKLNATSSN</sequence>
<comment type="caution">
    <text evidence="1">The sequence shown here is derived from an EMBL/GenBank/DDBJ whole genome shotgun (WGS) entry which is preliminary data.</text>
</comment>
<organism evidence="1 2">
    <name type="scientific">Metamycoplasma subdolum</name>
    <dbReference type="NCBI Taxonomy" id="92407"/>
    <lineage>
        <taxon>Bacteria</taxon>
        <taxon>Bacillati</taxon>
        <taxon>Mycoplasmatota</taxon>
        <taxon>Mycoplasmoidales</taxon>
        <taxon>Metamycoplasmataceae</taxon>
        <taxon>Metamycoplasma</taxon>
    </lineage>
</organism>
<dbReference type="AlphaFoldDB" id="A0A3M0A835"/>
<gene>
    <name evidence="1" type="ORF">JN00_0277</name>
</gene>
<reference evidence="1 2" key="1">
    <citation type="submission" date="2018-10" db="EMBL/GenBank/DDBJ databases">
        <title>Genomic Encyclopedia of Archaeal and Bacterial Type Strains, Phase II (KMG-II): from individual species to whole genera.</title>
        <authorList>
            <person name="Goeker M."/>
        </authorList>
    </citation>
    <scope>NUCLEOTIDE SEQUENCE [LARGE SCALE GENOMIC DNA]</scope>
    <source>
        <strain evidence="1 2">ATCC 29870</strain>
    </source>
</reference>
<keyword evidence="2" id="KW-1185">Reference proteome</keyword>
<proteinExistence type="predicted"/>